<dbReference type="Proteomes" id="UP000240830">
    <property type="component" value="Unassembled WGS sequence"/>
</dbReference>
<proteinExistence type="inferred from homology"/>
<dbReference type="InterPro" id="IPR036393">
    <property type="entry name" value="AceGlu_kinase-like_sf"/>
</dbReference>
<reference evidence="2 3" key="1">
    <citation type="submission" date="2016-10" db="EMBL/GenBank/DDBJ databases">
        <title>The genome of Paramicrosporidium saccamoebae is the missing link in understanding Cryptomycota and Microsporidia evolution.</title>
        <authorList>
            <person name="Quandt C.A."/>
            <person name="Beaudet D."/>
            <person name="Corsaro D."/>
            <person name="Michel R."/>
            <person name="Corradi N."/>
            <person name="James T."/>
        </authorList>
    </citation>
    <scope>NUCLEOTIDE SEQUENCE [LARGE SCALE GENOMIC DNA]</scope>
    <source>
        <strain evidence="2 3">KSL3</strain>
    </source>
</reference>
<protein>
    <submittedName>
        <fullName evidence="2">Aspartokinase</fullName>
    </submittedName>
</protein>
<name>A0A2H9TGP3_9FUNG</name>
<dbReference type="PANTHER" id="PTHR21499">
    <property type="entry name" value="ASPARTATE KINASE"/>
    <property type="match status" value="1"/>
</dbReference>
<dbReference type="GO" id="GO:0004072">
    <property type="term" value="F:aspartate kinase activity"/>
    <property type="evidence" value="ECO:0007669"/>
    <property type="project" value="TreeGrafter"/>
</dbReference>
<dbReference type="STRING" id="1246581.A0A2H9TGP3"/>
<dbReference type="Gene3D" id="3.40.1160.10">
    <property type="entry name" value="Acetylglutamate kinase-like"/>
    <property type="match status" value="1"/>
</dbReference>
<gene>
    <name evidence="2" type="ORF">PSACC_03244</name>
</gene>
<keyword evidence="3" id="KW-1185">Reference proteome</keyword>
<dbReference type="AlphaFoldDB" id="A0A2H9TGP3"/>
<evidence type="ECO:0000313" key="2">
    <source>
        <dbReference type="EMBL" id="PJF16947.1"/>
    </source>
</evidence>
<organism evidence="2 3">
    <name type="scientific">Paramicrosporidium saccamoebae</name>
    <dbReference type="NCBI Taxonomy" id="1246581"/>
    <lineage>
        <taxon>Eukaryota</taxon>
        <taxon>Fungi</taxon>
        <taxon>Fungi incertae sedis</taxon>
        <taxon>Cryptomycota</taxon>
        <taxon>Cryptomycota incertae sedis</taxon>
        <taxon>Paramicrosporidium</taxon>
    </lineage>
</organism>
<keyword evidence="2" id="KW-0418">Kinase</keyword>
<accession>A0A2H9TGP3</accession>
<comment type="similarity">
    <text evidence="1">Belongs to the aspartokinase family.</text>
</comment>
<dbReference type="PANTHER" id="PTHR21499:SF59">
    <property type="entry name" value="ASPARTOKINASE"/>
    <property type="match status" value="1"/>
</dbReference>
<evidence type="ECO:0000313" key="3">
    <source>
        <dbReference type="Proteomes" id="UP000240830"/>
    </source>
</evidence>
<evidence type="ECO:0000256" key="1">
    <source>
        <dbReference type="ARBA" id="ARBA00010122"/>
    </source>
</evidence>
<dbReference type="EMBL" id="MTSL01000200">
    <property type="protein sequence ID" value="PJF16947.1"/>
    <property type="molecule type" value="Genomic_DNA"/>
</dbReference>
<dbReference type="GO" id="GO:0009089">
    <property type="term" value="P:lysine biosynthetic process via diaminopimelate"/>
    <property type="evidence" value="ECO:0007669"/>
    <property type="project" value="TreeGrafter"/>
</dbReference>
<sequence length="122" mass="13449">MDESAPVVVVSAMSDGNKTVGTTARLLRMVACIEESRPDEIQAEMKELYEYHANMATNSLSSDAAAEFHATLQRVVKRLKEFINAAMVLHEVSPRTRDVIVSVGESLSAMFLATYLEDQVTI</sequence>
<dbReference type="SUPFAM" id="SSF53633">
    <property type="entry name" value="Carbamate kinase-like"/>
    <property type="match status" value="1"/>
</dbReference>
<dbReference type="OrthoDB" id="4323675at2759"/>
<keyword evidence="2" id="KW-0808">Transferase</keyword>
<comment type="caution">
    <text evidence="2">The sequence shown here is derived from an EMBL/GenBank/DDBJ whole genome shotgun (WGS) entry which is preliminary data.</text>
</comment>
<dbReference type="GO" id="GO:0005829">
    <property type="term" value="C:cytosol"/>
    <property type="evidence" value="ECO:0007669"/>
    <property type="project" value="TreeGrafter"/>
</dbReference>
<dbReference type="GO" id="GO:0009090">
    <property type="term" value="P:homoserine biosynthetic process"/>
    <property type="evidence" value="ECO:0007669"/>
    <property type="project" value="TreeGrafter"/>
</dbReference>